<dbReference type="AlphaFoldDB" id="A0A7X6BIT6"/>
<organism evidence="1 3">
    <name type="scientific">Butyricimonas paravirosa</name>
    <dbReference type="NCBI Taxonomy" id="1472417"/>
    <lineage>
        <taxon>Bacteria</taxon>
        <taxon>Pseudomonadati</taxon>
        <taxon>Bacteroidota</taxon>
        <taxon>Bacteroidia</taxon>
        <taxon>Bacteroidales</taxon>
        <taxon>Odoribacteraceae</taxon>
        <taxon>Butyricimonas</taxon>
    </lineage>
</organism>
<dbReference type="EMBL" id="CP043839">
    <property type="protein sequence ID" value="WOF13445.1"/>
    <property type="molecule type" value="Genomic_DNA"/>
</dbReference>
<name>A0A7X6BIT6_9BACT</name>
<dbReference type="EMBL" id="JAATLI010000004">
    <property type="protein sequence ID" value="NJC17744.1"/>
    <property type="molecule type" value="Genomic_DNA"/>
</dbReference>
<evidence type="ECO:0000313" key="2">
    <source>
        <dbReference type="EMBL" id="WOF13445.1"/>
    </source>
</evidence>
<accession>A0A7X6BIT6</accession>
<reference evidence="2 4" key="1">
    <citation type="submission" date="2019-09" db="EMBL/GenBank/DDBJ databases">
        <title>Butyricimonas paravirosa DSM 105722 (=214-4 = JCM 18677 = CCUG 65563).</title>
        <authorList>
            <person name="Le Roy T."/>
            <person name="Cani P.D."/>
        </authorList>
    </citation>
    <scope>NUCLEOTIDE SEQUENCE [LARGE SCALE GENOMIC DNA]</scope>
    <source>
        <strain evidence="2 4">DSM 105722</strain>
    </source>
</reference>
<dbReference type="Proteomes" id="UP000576368">
    <property type="component" value="Unassembled WGS sequence"/>
</dbReference>
<protein>
    <submittedName>
        <fullName evidence="2">Transcriptional regulator</fullName>
    </submittedName>
</protein>
<gene>
    <name evidence="2" type="ORF">F1644_14750</name>
    <name evidence="1" type="ORF">GGR15_001359</name>
</gene>
<dbReference type="RefSeq" id="WP_118303488.1">
    <property type="nucleotide sequence ID" value="NZ_BMPA01000004.1"/>
</dbReference>
<evidence type="ECO:0000313" key="3">
    <source>
        <dbReference type="Proteomes" id="UP000576368"/>
    </source>
</evidence>
<evidence type="ECO:0000313" key="4">
    <source>
        <dbReference type="Proteomes" id="UP001302374"/>
    </source>
</evidence>
<reference evidence="1 3" key="2">
    <citation type="submission" date="2020-03" db="EMBL/GenBank/DDBJ databases">
        <title>Genomic Encyclopedia of Type Strains, Phase IV (KMG-IV): sequencing the most valuable type-strain genomes for metagenomic binning, comparative biology and taxonomic classification.</title>
        <authorList>
            <person name="Goeker M."/>
        </authorList>
    </citation>
    <scope>NUCLEOTIDE SEQUENCE [LARGE SCALE GENOMIC DNA]</scope>
    <source>
        <strain evidence="1 3">DSM 105722</strain>
    </source>
</reference>
<sequence length="165" mass="19385">MSKGSILTISLKPHLADFCRHEMRQDKEGNIILSRKSDIGKHIYSMVMTSDMPVKGLPCTDPVSFIIPVTGANQYIIKYRFIYVSRWGEEKIQDYIEAEFNLRMRLLFEAGYRKKFSQKEIVESILQAYNIKNTALNYEAVKKSDYRMNRKNRKIIFEDLQKSVM</sequence>
<proteinExistence type="predicted"/>
<dbReference type="Proteomes" id="UP001302374">
    <property type="component" value="Chromosome"/>
</dbReference>
<dbReference type="GeneID" id="86892576"/>
<keyword evidence="4" id="KW-1185">Reference proteome</keyword>
<evidence type="ECO:0000313" key="1">
    <source>
        <dbReference type="EMBL" id="NJC17744.1"/>
    </source>
</evidence>